<sequence>RAGYVPVDESCLQKTGLRGRKTYAFWSLVGIVCLLAWANMALTLVVFRVLRLGGRGLDSIELVSREGAVKFFGLADLGRIFKPDGRLEGFLEEPVSVSGDGGPLIFRVQDSRGRVQSALTVANNGSTVSGVDTFKIVSDNKLIFSTQNPEYRVPAEGLHRLDAAVIKTGRLTGNTAERLVLRSDSFAKLRGSEGTRLEGLDINWSADQDITLTSANGSLILDGRGGIAIDVEKIPIVGRRRLAGYKVCVCMPQGRLFRVQVPTHYTSQIACHNIDQSYRNSPCI</sequence>
<comment type="similarity">
    <text evidence="4">Belongs to the sarcoglycan beta/delta/gamma/zeta family.</text>
</comment>
<keyword evidence="10 16" id="KW-1133">Transmembrane helix</keyword>
<evidence type="ECO:0000256" key="2">
    <source>
        <dbReference type="ARBA" id="ARBA00004245"/>
    </source>
</evidence>
<dbReference type="GO" id="GO:0042383">
    <property type="term" value="C:sarcolemma"/>
    <property type="evidence" value="ECO:0007669"/>
    <property type="project" value="UniProtKB-SubCell"/>
</dbReference>
<evidence type="ECO:0000256" key="7">
    <source>
        <dbReference type="ARBA" id="ARBA00022490"/>
    </source>
</evidence>
<evidence type="ECO:0000313" key="17">
    <source>
        <dbReference type="EMBL" id="KAL1122928.1"/>
    </source>
</evidence>
<evidence type="ECO:0000256" key="9">
    <source>
        <dbReference type="ARBA" id="ARBA00022968"/>
    </source>
</evidence>
<comment type="function">
    <text evidence="1">Component of the sarcoglycan complex, a subcomplex of the dystrophin-glycoprotein complex which forms a link between the F-actin cytoskeleton and the extracellular matrix.</text>
</comment>
<dbReference type="EMBL" id="JBFDAA010000013">
    <property type="protein sequence ID" value="KAL1122928.1"/>
    <property type="molecule type" value="Genomic_DNA"/>
</dbReference>
<evidence type="ECO:0000256" key="14">
    <source>
        <dbReference type="ARBA" id="ARBA00023212"/>
    </source>
</evidence>
<organism evidence="17 18">
    <name type="scientific">Ranatra chinensis</name>
    <dbReference type="NCBI Taxonomy" id="642074"/>
    <lineage>
        <taxon>Eukaryota</taxon>
        <taxon>Metazoa</taxon>
        <taxon>Ecdysozoa</taxon>
        <taxon>Arthropoda</taxon>
        <taxon>Hexapoda</taxon>
        <taxon>Insecta</taxon>
        <taxon>Pterygota</taxon>
        <taxon>Neoptera</taxon>
        <taxon>Paraneoptera</taxon>
        <taxon>Hemiptera</taxon>
        <taxon>Heteroptera</taxon>
        <taxon>Panheteroptera</taxon>
        <taxon>Nepomorpha</taxon>
        <taxon>Nepidae</taxon>
        <taxon>Ranatrinae</taxon>
        <taxon>Ranatra</taxon>
    </lineage>
</organism>
<keyword evidence="18" id="KW-1185">Reference proteome</keyword>
<comment type="subcellular location">
    <subcellularLocation>
        <location evidence="3">Cell membrane</location>
        <location evidence="3">Sarcolemma</location>
        <topology evidence="3">Single-pass type II membrane protein</topology>
    </subcellularLocation>
    <subcellularLocation>
        <location evidence="2">Cytoplasm</location>
        <location evidence="2">Cytoskeleton</location>
    </subcellularLocation>
</comment>
<keyword evidence="13" id="KW-0325">Glycoprotein</keyword>
<evidence type="ECO:0000256" key="16">
    <source>
        <dbReference type="SAM" id="Phobius"/>
    </source>
</evidence>
<dbReference type="Proteomes" id="UP001558652">
    <property type="component" value="Unassembled WGS sequence"/>
</dbReference>
<reference evidence="17 18" key="1">
    <citation type="submission" date="2024-07" db="EMBL/GenBank/DDBJ databases">
        <title>Chromosome-level genome assembly of the water stick insect Ranatra chinensis (Heteroptera: Nepidae).</title>
        <authorList>
            <person name="Liu X."/>
        </authorList>
    </citation>
    <scope>NUCLEOTIDE SEQUENCE [LARGE SCALE GENOMIC DNA]</scope>
    <source>
        <strain evidence="17">Cailab_2021Rc</strain>
        <tissue evidence="17">Muscle</tissue>
    </source>
</reference>
<evidence type="ECO:0000313" key="18">
    <source>
        <dbReference type="Proteomes" id="UP001558652"/>
    </source>
</evidence>
<accession>A0ABD0Y690</accession>
<dbReference type="AlphaFoldDB" id="A0ABD0Y690"/>
<proteinExistence type="inferred from homology"/>
<evidence type="ECO:0000256" key="12">
    <source>
        <dbReference type="ARBA" id="ARBA00023157"/>
    </source>
</evidence>
<protein>
    <recommendedName>
        <fullName evidence="5">Beta-sarcoglycan</fullName>
    </recommendedName>
</protein>
<dbReference type="Pfam" id="PF04790">
    <property type="entry name" value="Sarcoglycan_1"/>
    <property type="match status" value="1"/>
</dbReference>
<dbReference type="PANTHER" id="PTHR21142:SF2">
    <property type="entry name" value="BETA-SARCOGLYCAN"/>
    <property type="match status" value="1"/>
</dbReference>
<name>A0ABD0Y690_9HEMI</name>
<evidence type="ECO:0000256" key="13">
    <source>
        <dbReference type="ARBA" id="ARBA00023180"/>
    </source>
</evidence>
<gene>
    <name evidence="17" type="ORF">AAG570_003253</name>
</gene>
<feature type="non-terminal residue" evidence="17">
    <location>
        <position position="1"/>
    </location>
</feature>
<evidence type="ECO:0000256" key="6">
    <source>
        <dbReference type="ARBA" id="ARBA00022475"/>
    </source>
</evidence>
<dbReference type="PANTHER" id="PTHR21142">
    <property type="entry name" value="SARCOGLYCANS"/>
    <property type="match status" value="1"/>
</dbReference>
<evidence type="ECO:0000256" key="15">
    <source>
        <dbReference type="ARBA" id="ARBA00026041"/>
    </source>
</evidence>
<evidence type="ECO:0000256" key="5">
    <source>
        <dbReference type="ARBA" id="ARBA00015329"/>
    </source>
</evidence>
<evidence type="ECO:0000256" key="3">
    <source>
        <dbReference type="ARBA" id="ARBA00004274"/>
    </source>
</evidence>
<keyword evidence="12" id="KW-1015">Disulfide bond</keyword>
<evidence type="ECO:0000256" key="11">
    <source>
        <dbReference type="ARBA" id="ARBA00023136"/>
    </source>
</evidence>
<dbReference type="GO" id="GO:0005856">
    <property type="term" value="C:cytoskeleton"/>
    <property type="evidence" value="ECO:0007669"/>
    <property type="project" value="UniProtKB-SubCell"/>
</dbReference>
<keyword evidence="6" id="KW-1003">Cell membrane</keyword>
<evidence type="ECO:0000256" key="10">
    <source>
        <dbReference type="ARBA" id="ARBA00022989"/>
    </source>
</evidence>
<evidence type="ECO:0000256" key="1">
    <source>
        <dbReference type="ARBA" id="ARBA00002860"/>
    </source>
</evidence>
<keyword evidence="14" id="KW-0206">Cytoskeleton</keyword>
<evidence type="ECO:0000256" key="8">
    <source>
        <dbReference type="ARBA" id="ARBA00022692"/>
    </source>
</evidence>
<keyword evidence="8 16" id="KW-0812">Transmembrane</keyword>
<comment type="subunit">
    <text evidence="15">Cross-link to form 2 major subcomplexes: one consisting of SGCB, SGCD and SGCG and the other consisting of SGCB and SGCD. The association between SGCB and SGCG is particularly strong while SGCA is loosely associated with the other sarcoglycans.</text>
</comment>
<dbReference type="InterPro" id="IPR006875">
    <property type="entry name" value="Sarcoglycan"/>
</dbReference>
<feature type="transmembrane region" description="Helical" evidence="16">
    <location>
        <begin position="23"/>
        <end position="47"/>
    </location>
</feature>
<keyword evidence="7" id="KW-0963">Cytoplasm</keyword>
<keyword evidence="9" id="KW-0735">Signal-anchor</keyword>
<evidence type="ECO:0000256" key="4">
    <source>
        <dbReference type="ARBA" id="ARBA00007574"/>
    </source>
</evidence>
<dbReference type="InterPro" id="IPR027659">
    <property type="entry name" value="Sgcb"/>
</dbReference>
<keyword evidence="11 16" id="KW-0472">Membrane</keyword>
<comment type="caution">
    <text evidence="17">The sequence shown here is derived from an EMBL/GenBank/DDBJ whole genome shotgun (WGS) entry which is preliminary data.</text>
</comment>